<name>A0A645E0P5_9ZZZZ</name>
<proteinExistence type="predicted"/>
<dbReference type="EMBL" id="VSSQ01041873">
    <property type="protein sequence ID" value="MPM95364.1"/>
    <property type="molecule type" value="Genomic_DNA"/>
</dbReference>
<evidence type="ECO:0000313" key="2">
    <source>
        <dbReference type="EMBL" id="MPM95364.1"/>
    </source>
</evidence>
<sequence>MSNYYRIKQHNITPSPNNGIYITNSEKHKLLLYIVFTVILKSIFVFLKKSRNKK</sequence>
<organism evidence="2">
    <name type="scientific">bioreactor metagenome</name>
    <dbReference type="NCBI Taxonomy" id="1076179"/>
    <lineage>
        <taxon>unclassified sequences</taxon>
        <taxon>metagenomes</taxon>
        <taxon>ecological metagenomes</taxon>
    </lineage>
</organism>
<accession>A0A645E0P5</accession>
<dbReference type="AlphaFoldDB" id="A0A645E0P5"/>
<keyword evidence="1" id="KW-0812">Transmembrane</keyword>
<comment type="caution">
    <text evidence="2">The sequence shown here is derived from an EMBL/GenBank/DDBJ whole genome shotgun (WGS) entry which is preliminary data.</text>
</comment>
<keyword evidence="1" id="KW-1133">Transmembrane helix</keyword>
<keyword evidence="1" id="KW-0472">Membrane</keyword>
<reference evidence="2" key="1">
    <citation type="submission" date="2019-08" db="EMBL/GenBank/DDBJ databases">
        <authorList>
            <person name="Kucharzyk K."/>
            <person name="Murdoch R.W."/>
            <person name="Higgins S."/>
            <person name="Loffler F."/>
        </authorList>
    </citation>
    <scope>NUCLEOTIDE SEQUENCE</scope>
</reference>
<protein>
    <submittedName>
        <fullName evidence="2">Uncharacterized protein</fullName>
    </submittedName>
</protein>
<gene>
    <name evidence="2" type="ORF">SDC9_142518</name>
</gene>
<evidence type="ECO:0000256" key="1">
    <source>
        <dbReference type="SAM" id="Phobius"/>
    </source>
</evidence>
<feature type="transmembrane region" description="Helical" evidence="1">
    <location>
        <begin position="30"/>
        <end position="47"/>
    </location>
</feature>